<evidence type="ECO:0000256" key="1">
    <source>
        <dbReference type="ARBA" id="ARBA00009981"/>
    </source>
</evidence>
<evidence type="ECO:0000313" key="2">
    <source>
        <dbReference type="EMBL" id="KKQ36479.1"/>
    </source>
</evidence>
<name>A0A0G0JI52_9BACT</name>
<proteinExistence type="inferred from homology"/>
<dbReference type="STRING" id="1618481.US54_C0066G0003"/>
<accession>A0A0G0JI52</accession>
<organism evidence="2 3">
    <name type="scientific">Candidatus Roizmanbacteria bacterium GW2011_GWA2_37_7</name>
    <dbReference type="NCBI Taxonomy" id="1618481"/>
    <lineage>
        <taxon>Bacteria</taxon>
        <taxon>Candidatus Roizmaniibacteriota</taxon>
    </lineage>
</organism>
<dbReference type="SUPFAM" id="SSF143120">
    <property type="entry name" value="YefM-like"/>
    <property type="match status" value="1"/>
</dbReference>
<evidence type="ECO:0008006" key="4">
    <source>
        <dbReference type="Google" id="ProtNLM"/>
    </source>
</evidence>
<comment type="caution">
    <text evidence="2">The sequence shown here is derived from an EMBL/GenBank/DDBJ whole genome shotgun (WGS) entry which is preliminary data.</text>
</comment>
<dbReference type="Proteomes" id="UP000034471">
    <property type="component" value="Unassembled WGS sequence"/>
</dbReference>
<dbReference type="AlphaFoldDB" id="A0A0G0JI52"/>
<protein>
    <recommendedName>
        <fullName evidence="4">Antitoxin</fullName>
    </recommendedName>
</protein>
<comment type="similarity">
    <text evidence="1">Belongs to the phD/YefM antitoxin family.</text>
</comment>
<dbReference type="EMBL" id="LBTJ01000066">
    <property type="protein sequence ID" value="KKQ36479.1"/>
    <property type="molecule type" value="Genomic_DNA"/>
</dbReference>
<sequence length="101" mass="11855">MKKISVGQVRDNLAEYLGQVHHTGETIVVCKYDNPWVEIHPVTKTRTSEKTGIDALTGTWTKKEAELFNKRIEEMFEKIDLQLKNRYIISYIPLLYRKTSR</sequence>
<reference evidence="2 3" key="1">
    <citation type="journal article" date="2015" name="Nature">
        <title>rRNA introns, odd ribosomes, and small enigmatic genomes across a large radiation of phyla.</title>
        <authorList>
            <person name="Brown C.T."/>
            <person name="Hug L.A."/>
            <person name="Thomas B.C."/>
            <person name="Sharon I."/>
            <person name="Castelle C.J."/>
            <person name="Singh A."/>
            <person name="Wilkins M.J."/>
            <person name="Williams K.H."/>
            <person name="Banfield J.F."/>
        </authorList>
    </citation>
    <scope>NUCLEOTIDE SEQUENCE [LARGE SCALE GENOMIC DNA]</scope>
</reference>
<gene>
    <name evidence="2" type="ORF">US54_C0066G0003</name>
</gene>
<evidence type="ECO:0000313" key="3">
    <source>
        <dbReference type="Proteomes" id="UP000034471"/>
    </source>
</evidence>
<dbReference type="InterPro" id="IPR036165">
    <property type="entry name" value="YefM-like_sf"/>
</dbReference>